<evidence type="ECO:0000259" key="3">
    <source>
        <dbReference type="Pfam" id="PF00881"/>
    </source>
</evidence>
<dbReference type="GO" id="GO:0016491">
    <property type="term" value="F:oxidoreductase activity"/>
    <property type="evidence" value="ECO:0007669"/>
    <property type="project" value="UniProtKB-KW"/>
</dbReference>
<protein>
    <submittedName>
        <fullName evidence="4">Nitroreductase</fullName>
    </submittedName>
</protein>
<dbReference type="CDD" id="cd02136">
    <property type="entry name" value="PnbA_NfnB-like"/>
    <property type="match status" value="1"/>
</dbReference>
<evidence type="ECO:0000256" key="1">
    <source>
        <dbReference type="ARBA" id="ARBA00007118"/>
    </source>
</evidence>
<proteinExistence type="inferred from homology"/>
<dbReference type="PANTHER" id="PTHR43673">
    <property type="entry name" value="NAD(P)H NITROREDUCTASE YDGI-RELATED"/>
    <property type="match status" value="1"/>
</dbReference>
<comment type="similarity">
    <text evidence="1">Belongs to the nitroreductase family.</text>
</comment>
<gene>
    <name evidence="4" type="ORF">IAC54_01850</name>
</gene>
<organism evidence="4 5">
    <name type="scientific">Candidatus Caccoplasma merdipullorum</name>
    <dbReference type="NCBI Taxonomy" id="2840718"/>
    <lineage>
        <taxon>Bacteria</taxon>
        <taxon>Pseudomonadati</taxon>
        <taxon>Bacteroidota</taxon>
        <taxon>Bacteroidia</taxon>
        <taxon>Bacteroidales</taxon>
        <taxon>Bacteroidaceae</taxon>
        <taxon>Bacteroidaceae incertae sedis</taxon>
        <taxon>Candidatus Caccoplasma</taxon>
    </lineage>
</organism>
<evidence type="ECO:0000313" key="5">
    <source>
        <dbReference type="Proteomes" id="UP000823636"/>
    </source>
</evidence>
<feature type="domain" description="Nitroreductase" evidence="3">
    <location>
        <begin position="72"/>
        <end position="153"/>
    </location>
</feature>
<reference evidence="4" key="1">
    <citation type="submission" date="2020-10" db="EMBL/GenBank/DDBJ databases">
        <authorList>
            <person name="Gilroy R."/>
        </authorList>
    </citation>
    <scope>NUCLEOTIDE SEQUENCE</scope>
    <source>
        <strain evidence="4">G3-4614</strain>
    </source>
</reference>
<evidence type="ECO:0000256" key="2">
    <source>
        <dbReference type="ARBA" id="ARBA00023002"/>
    </source>
</evidence>
<name>A0A9D9E179_9BACT</name>
<dbReference type="InterPro" id="IPR000415">
    <property type="entry name" value="Nitroreductase-like"/>
</dbReference>
<dbReference type="Pfam" id="PF00881">
    <property type="entry name" value="Nitroreductase"/>
    <property type="match status" value="2"/>
</dbReference>
<dbReference type="InterPro" id="IPR029479">
    <property type="entry name" value="Nitroreductase"/>
</dbReference>
<dbReference type="Proteomes" id="UP000823636">
    <property type="component" value="Unassembled WGS sequence"/>
</dbReference>
<reference evidence="4" key="2">
    <citation type="journal article" date="2021" name="PeerJ">
        <title>Extensive microbial diversity within the chicken gut microbiome revealed by metagenomics and culture.</title>
        <authorList>
            <person name="Gilroy R."/>
            <person name="Ravi A."/>
            <person name="Getino M."/>
            <person name="Pursley I."/>
            <person name="Horton D.L."/>
            <person name="Alikhan N.F."/>
            <person name="Baker D."/>
            <person name="Gharbi K."/>
            <person name="Hall N."/>
            <person name="Watson M."/>
            <person name="Adriaenssens E.M."/>
            <person name="Foster-Nyarko E."/>
            <person name="Jarju S."/>
            <person name="Secka A."/>
            <person name="Antonio M."/>
            <person name="Oren A."/>
            <person name="Chaudhuri R.R."/>
            <person name="La Ragione R."/>
            <person name="Hildebrand F."/>
            <person name="Pallen M.J."/>
        </authorList>
    </citation>
    <scope>NUCLEOTIDE SEQUENCE</scope>
    <source>
        <strain evidence="4">G3-4614</strain>
    </source>
</reference>
<feature type="domain" description="Nitroreductase" evidence="3">
    <location>
        <begin position="9"/>
        <end position="66"/>
    </location>
</feature>
<dbReference type="Gene3D" id="3.40.109.10">
    <property type="entry name" value="NADH Oxidase"/>
    <property type="match status" value="1"/>
</dbReference>
<sequence length="174" mass="19317">MNETLQNIITRRSVKKYKDTSVPEALVRTIAESGTYAPTGMNRQSPLIIAVTNRQLRDKLSRMNAEILGTTADPFYGAPVVLVVLARKDINTRVYDGSLVMGNLMLAAHSLGLGACWIHRAKEEFESEEGRQILRDLGITGEYEGIGHCVLGYPDEGGVKPPTLRKEDYIVWVK</sequence>
<dbReference type="SUPFAM" id="SSF55469">
    <property type="entry name" value="FMN-dependent nitroreductase-like"/>
    <property type="match status" value="1"/>
</dbReference>
<accession>A0A9D9E179</accession>
<dbReference type="AlphaFoldDB" id="A0A9D9E179"/>
<comment type="caution">
    <text evidence="4">The sequence shown here is derived from an EMBL/GenBank/DDBJ whole genome shotgun (WGS) entry which is preliminary data.</text>
</comment>
<dbReference type="PANTHER" id="PTHR43673:SF10">
    <property type="entry name" value="NADH DEHYDROGENASE_NAD(P)H NITROREDUCTASE XCC3605-RELATED"/>
    <property type="match status" value="1"/>
</dbReference>
<evidence type="ECO:0000313" key="4">
    <source>
        <dbReference type="EMBL" id="MBO8437627.1"/>
    </source>
</evidence>
<dbReference type="EMBL" id="JADIMW010000016">
    <property type="protein sequence ID" value="MBO8437627.1"/>
    <property type="molecule type" value="Genomic_DNA"/>
</dbReference>
<keyword evidence="2" id="KW-0560">Oxidoreductase</keyword>